<evidence type="ECO:0000313" key="2">
    <source>
        <dbReference type="EMBL" id="GHI78015.1"/>
    </source>
</evidence>
<organism evidence="2 3">
    <name type="scientific">Streptomyces spororaveus</name>
    <dbReference type="NCBI Taxonomy" id="284039"/>
    <lineage>
        <taxon>Bacteria</taxon>
        <taxon>Bacillati</taxon>
        <taxon>Actinomycetota</taxon>
        <taxon>Actinomycetes</taxon>
        <taxon>Kitasatosporales</taxon>
        <taxon>Streptomycetaceae</taxon>
        <taxon>Streptomyces</taxon>
    </lineage>
</organism>
<gene>
    <name evidence="2" type="ORF">Sspor_35760</name>
</gene>
<feature type="transmembrane region" description="Helical" evidence="1">
    <location>
        <begin position="24"/>
        <end position="43"/>
    </location>
</feature>
<sequence>MTVAPRPSAGACLKHRFHVRVSPILVAAAAVLLALPAGAFLLVKAVHLVATQRPGMSRGAVGPWVEGAVACLCLAVLAFAVGGLSGLNSRPTRPCLEERAAQFGPESHRTPDGDIKITSRSFPLSKVCDFPDGTSVELVPIWANPLIVIALAGVAACGVGAVRARSSARSPRTAGQRA</sequence>
<evidence type="ECO:0000313" key="3">
    <source>
        <dbReference type="Proteomes" id="UP000608522"/>
    </source>
</evidence>
<dbReference type="Proteomes" id="UP000608522">
    <property type="component" value="Unassembled WGS sequence"/>
</dbReference>
<evidence type="ECO:0000256" key="1">
    <source>
        <dbReference type="SAM" id="Phobius"/>
    </source>
</evidence>
<dbReference type="EMBL" id="BNED01000005">
    <property type="protein sequence ID" value="GHI78015.1"/>
    <property type="molecule type" value="Genomic_DNA"/>
</dbReference>
<reference evidence="3" key="1">
    <citation type="submission" date="2023-07" db="EMBL/GenBank/DDBJ databases">
        <title>Whole genome shotgun sequence of Streptomyces spororaveus NBRC 15456.</title>
        <authorList>
            <person name="Komaki H."/>
            <person name="Tamura T."/>
        </authorList>
    </citation>
    <scope>NUCLEOTIDE SEQUENCE [LARGE SCALE GENOMIC DNA]</scope>
    <source>
        <strain evidence="3">NBRC 15456</strain>
    </source>
</reference>
<feature type="transmembrane region" description="Helical" evidence="1">
    <location>
        <begin position="64"/>
        <end position="84"/>
    </location>
</feature>
<keyword evidence="3" id="KW-1185">Reference proteome</keyword>
<keyword evidence="1" id="KW-0812">Transmembrane</keyword>
<keyword evidence="1" id="KW-1133">Transmembrane helix</keyword>
<protein>
    <submittedName>
        <fullName evidence="2">Uncharacterized protein</fullName>
    </submittedName>
</protein>
<feature type="transmembrane region" description="Helical" evidence="1">
    <location>
        <begin position="141"/>
        <end position="162"/>
    </location>
</feature>
<dbReference type="RefSeq" id="WP_202199926.1">
    <property type="nucleotide sequence ID" value="NZ_BAAATO010000057.1"/>
</dbReference>
<comment type="caution">
    <text evidence="2">The sequence shown here is derived from an EMBL/GenBank/DDBJ whole genome shotgun (WGS) entry which is preliminary data.</text>
</comment>
<accession>A0ABQ3TDJ0</accession>
<keyword evidence="1" id="KW-0472">Membrane</keyword>
<proteinExistence type="predicted"/>
<name>A0ABQ3TDJ0_9ACTN</name>